<name>A0A3A3FNG7_9BURK</name>
<dbReference type="Gene3D" id="3.20.20.450">
    <property type="entry name" value="EAL domain"/>
    <property type="match status" value="1"/>
</dbReference>
<dbReference type="PANTHER" id="PTHR33121:SF70">
    <property type="entry name" value="SIGNALING PROTEIN YKOW"/>
    <property type="match status" value="1"/>
</dbReference>
<proteinExistence type="predicted"/>
<feature type="domain" description="EAL" evidence="1">
    <location>
        <begin position="1"/>
        <end position="74"/>
    </location>
</feature>
<dbReference type="PROSITE" id="PS50883">
    <property type="entry name" value="EAL"/>
    <property type="match status" value="1"/>
</dbReference>
<dbReference type="AlphaFoldDB" id="A0A3A3FNG7"/>
<dbReference type="Pfam" id="PF00563">
    <property type="entry name" value="EAL"/>
    <property type="match status" value="1"/>
</dbReference>
<dbReference type="GO" id="GO:0071111">
    <property type="term" value="F:cyclic-guanylate-specific phosphodiesterase activity"/>
    <property type="evidence" value="ECO:0007669"/>
    <property type="project" value="InterPro"/>
</dbReference>
<evidence type="ECO:0000313" key="2">
    <source>
        <dbReference type="EMBL" id="RJF97443.1"/>
    </source>
</evidence>
<dbReference type="CDD" id="cd01948">
    <property type="entry name" value="EAL"/>
    <property type="match status" value="1"/>
</dbReference>
<protein>
    <submittedName>
        <fullName evidence="2">EAL domain-containing protein</fullName>
    </submittedName>
</protein>
<accession>A0A3A3FNG7</accession>
<dbReference type="InterPro" id="IPR050706">
    <property type="entry name" value="Cyclic-di-GMP_PDE-like"/>
</dbReference>
<sequence>MRVNTQDKKSSPGDRAIVRSIIAMAHEPGLKVIADGIETDAQKTSLIDAGCDYGQGFLFSRAMPPEEFEKVLMA</sequence>
<dbReference type="PANTHER" id="PTHR33121">
    <property type="entry name" value="CYCLIC DI-GMP PHOSPHODIESTERASE PDEF"/>
    <property type="match status" value="1"/>
</dbReference>
<gene>
    <name evidence="2" type="ORF">D3871_02025</name>
</gene>
<dbReference type="Proteomes" id="UP000265955">
    <property type="component" value="Unassembled WGS sequence"/>
</dbReference>
<dbReference type="EMBL" id="QYUO01000001">
    <property type="protein sequence ID" value="RJF97443.1"/>
    <property type="molecule type" value="Genomic_DNA"/>
</dbReference>
<keyword evidence="3" id="KW-1185">Reference proteome</keyword>
<evidence type="ECO:0000259" key="1">
    <source>
        <dbReference type="PROSITE" id="PS50883"/>
    </source>
</evidence>
<dbReference type="InterPro" id="IPR001633">
    <property type="entry name" value="EAL_dom"/>
</dbReference>
<organism evidence="2 3">
    <name type="scientific">Noviherbaspirillum saxi</name>
    <dbReference type="NCBI Taxonomy" id="2320863"/>
    <lineage>
        <taxon>Bacteria</taxon>
        <taxon>Pseudomonadati</taxon>
        <taxon>Pseudomonadota</taxon>
        <taxon>Betaproteobacteria</taxon>
        <taxon>Burkholderiales</taxon>
        <taxon>Oxalobacteraceae</taxon>
        <taxon>Noviherbaspirillum</taxon>
    </lineage>
</organism>
<dbReference type="OrthoDB" id="9813903at2"/>
<reference evidence="3" key="1">
    <citation type="submission" date="2018-09" db="EMBL/GenBank/DDBJ databases">
        <authorList>
            <person name="Zhu H."/>
        </authorList>
    </citation>
    <scope>NUCLEOTIDE SEQUENCE [LARGE SCALE GENOMIC DNA]</scope>
    <source>
        <strain evidence="3">K1R23-30</strain>
    </source>
</reference>
<dbReference type="RefSeq" id="WP_119767393.1">
    <property type="nucleotide sequence ID" value="NZ_QYUO01000001.1"/>
</dbReference>
<comment type="caution">
    <text evidence="2">The sequence shown here is derived from an EMBL/GenBank/DDBJ whole genome shotgun (WGS) entry which is preliminary data.</text>
</comment>
<dbReference type="SUPFAM" id="SSF141868">
    <property type="entry name" value="EAL domain-like"/>
    <property type="match status" value="1"/>
</dbReference>
<dbReference type="InterPro" id="IPR035919">
    <property type="entry name" value="EAL_sf"/>
</dbReference>
<evidence type="ECO:0000313" key="3">
    <source>
        <dbReference type="Proteomes" id="UP000265955"/>
    </source>
</evidence>